<keyword evidence="5" id="KW-1185">Reference proteome</keyword>
<protein>
    <submittedName>
        <fullName evidence="2">Molecular chaperone</fullName>
    </submittedName>
</protein>
<evidence type="ECO:0000313" key="4">
    <source>
        <dbReference type="Proteomes" id="UP000243750"/>
    </source>
</evidence>
<evidence type="ECO:0000256" key="1">
    <source>
        <dbReference type="SAM" id="MobiDB-lite"/>
    </source>
</evidence>
<reference evidence="3 5" key="2">
    <citation type="submission" date="2018-10" db="EMBL/GenBank/DDBJ databases">
        <title>Complete genome sequence of Pseudomonas pelagia strain Kongs-67.</title>
        <authorList>
            <person name="Sinha R.K."/>
            <person name="Krishnan K."/>
        </authorList>
    </citation>
    <scope>NUCLEOTIDE SEQUENCE [LARGE SCALE GENOMIC DNA]</scope>
    <source>
        <strain evidence="3 5">Kongs-67</strain>
    </source>
</reference>
<gene>
    <name evidence="2" type="ORF">CO192_20820</name>
    <name evidence="3" type="ORF">EAO82_17535</name>
</gene>
<proteinExistence type="predicted"/>
<name>A0AA91Z4J6_9GAMM</name>
<dbReference type="EMBL" id="CP033116">
    <property type="protein sequence ID" value="QFY58010.1"/>
    <property type="molecule type" value="Genomic_DNA"/>
</dbReference>
<accession>A0AA91Z4J6</accession>
<organism evidence="2 4">
    <name type="scientific">Halopseudomonas pelagia</name>
    <dbReference type="NCBI Taxonomy" id="553151"/>
    <lineage>
        <taxon>Bacteria</taxon>
        <taxon>Pseudomonadati</taxon>
        <taxon>Pseudomonadota</taxon>
        <taxon>Gammaproteobacteria</taxon>
        <taxon>Pseudomonadales</taxon>
        <taxon>Pseudomonadaceae</taxon>
        <taxon>Halopseudomonas</taxon>
    </lineage>
</organism>
<evidence type="ECO:0000313" key="2">
    <source>
        <dbReference type="EMBL" id="PCC97695.1"/>
    </source>
</evidence>
<feature type="region of interest" description="Disordered" evidence="1">
    <location>
        <begin position="368"/>
        <end position="389"/>
    </location>
</feature>
<evidence type="ECO:0000313" key="5">
    <source>
        <dbReference type="Proteomes" id="UP000344571"/>
    </source>
</evidence>
<reference evidence="2 4" key="1">
    <citation type="submission" date="2017-09" db="EMBL/GenBank/DDBJ databases">
        <title>Bacterial and phytoplankton interrelationship in Kongsfjorden, an Arctic fjord.</title>
        <authorList>
            <person name="Sinha R."/>
            <person name="Krishnan K."/>
        </authorList>
    </citation>
    <scope>NUCLEOTIDE SEQUENCE [LARGE SCALE GENOMIC DNA]</scope>
    <source>
        <strain evidence="2 4">58</strain>
    </source>
</reference>
<dbReference type="AlphaFoldDB" id="A0AA91Z4J6"/>
<evidence type="ECO:0000313" key="3">
    <source>
        <dbReference type="EMBL" id="QFY58010.1"/>
    </source>
</evidence>
<sequence>MDSTTQKLNLRIPQQTLKSLSFAEGSEKGIVQWLANLPKANIGETARQLYQGLIEINQLDIAADKRLAILERIRPEVHYVCSALAKYYLGQSIVLEDKPRKVANLSQSLQNHLANGYKIVVAQERTIKSRDHSALVGLAIQRAMRGLCGPLLRAFQLYCPVADGVWLELHQLYQLARKRGLHQQPINDNESQGGKPLSIEQCYLIALLMGSARPNQMRQSAMGRLFVTLEDWSRMAVLVEPTDARALFIINPAMDCPPRYRSLIREEDLTNSLGLSTQDLVDGIKEYMLNGGESRGNLKIPEGFGVELLQHVSQSWGDLAERTFNRVPGRGILKLSIGMSATHFRIARVPFSSFIDADEKDTNPFSDAAQRERHKGGWNGAFDGEPKSLDWSPGAVEQINYNSLPGDTNLEENDDNFPIHTLPIINHSPGGFCLTWPKDVPKQLQAGELLGIQEENEQDWSLAVVRWIRQVRGGGTQMGIELVAPHCTPCAVKLMRKTEQPSTYLRGLILPEVAAIDRPSTLITPRMPFQVNSKVMIMQGNRELRAHLTDRVAATGSFSQFEYKLLEPLNEQQTKSETGSTSLNTGAEDDFDSLWKSL</sequence>
<dbReference type="Proteomes" id="UP000243750">
    <property type="component" value="Unassembled WGS sequence"/>
</dbReference>
<dbReference type="RefSeq" id="WP_096348436.1">
    <property type="nucleotide sequence ID" value="NZ_CP033116.1"/>
</dbReference>
<dbReference type="Proteomes" id="UP000344571">
    <property type="component" value="Chromosome"/>
</dbReference>
<dbReference type="EMBL" id="NWMT01000248">
    <property type="protein sequence ID" value="PCC97695.1"/>
    <property type="molecule type" value="Genomic_DNA"/>
</dbReference>